<dbReference type="OrthoDB" id="118340at2"/>
<dbReference type="Proteomes" id="UP000266385">
    <property type="component" value="Unassembled WGS sequence"/>
</dbReference>
<dbReference type="Gene3D" id="3.40.50.2000">
    <property type="entry name" value="Glycogen Phosphorylase B"/>
    <property type="match status" value="1"/>
</dbReference>
<dbReference type="EMBL" id="QWFX01000005">
    <property type="protein sequence ID" value="RIJ32305.1"/>
    <property type="molecule type" value="Genomic_DNA"/>
</dbReference>
<name>A0A399RRY5_9PROT</name>
<dbReference type="GO" id="GO:0016740">
    <property type="term" value="F:transferase activity"/>
    <property type="evidence" value="ECO:0007669"/>
    <property type="project" value="UniProtKB-KW"/>
</dbReference>
<accession>A0A399RRY5</accession>
<dbReference type="PANTHER" id="PTHR46656:SF3">
    <property type="entry name" value="PUTATIVE-RELATED"/>
    <property type="match status" value="1"/>
</dbReference>
<evidence type="ECO:0000313" key="1">
    <source>
        <dbReference type="EMBL" id="RIJ32305.1"/>
    </source>
</evidence>
<dbReference type="SUPFAM" id="SSF53756">
    <property type="entry name" value="UDP-Glycosyltransferase/glycogen phosphorylase"/>
    <property type="match status" value="1"/>
</dbReference>
<organism evidence="1 2">
    <name type="scientific">Henriciella mobilis</name>
    <dbReference type="NCBI Taxonomy" id="2305467"/>
    <lineage>
        <taxon>Bacteria</taxon>
        <taxon>Pseudomonadati</taxon>
        <taxon>Pseudomonadota</taxon>
        <taxon>Alphaproteobacteria</taxon>
        <taxon>Hyphomonadales</taxon>
        <taxon>Hyphomonadaceae</taxon>
        <taxon>Henriciella</taxon>
    </lineage>
</organism>
<proteinExistence type="predicted"/>
<evidence type="ECO:0000313" key="2">
    <source>
        <dbReference type="Proteomes" id="UP000266385"/>
    </source>
</evidence>
<protein>
    <submittedName>
        <fullName evidence="1">Glycosyltransferase family 1 protein</fullName>
    </submittedName>
</protein>
<comment type="caution">
    <text evidence="1">The sequence shown here is derived from an EMBL/GenBank/DDBJ whole genome shotgun (WGS) entry which is preliminary data.</text>
</comment>
<dbReference type="CDD" id="cd03801">
    <property type="entry name" value="GT4_PimA-like"/>
    <property type="match status" value="1"/>
</dbReference>
<dbReference type="RefSeq" id="WP_119374386.1">
    <property type="nucleotide sequence ID" value="NZ_QWFX01000005.1"/>
</dbReference>
<dbReference type="Pfam" id="PF13692">
    <property type="entry name" value="Glyco_trans_1_4"/>
    <property type="match status" value="1"/>
</dbReference>
<keyword evidence="2" id="KW-1185">Reference proteome</keyword>
<sequence length="438" mass="48904">MSDRLVGMMGRIWRTVVPAPIRRRLQGPANWYINRAVFNTLKGRRVEGKGPLVVSGFLAEPFGIGRAGMMTVKGLEHGCLQPRTHHLRPLLETGKFNAETIDDLVDGGVWILHCNPDEARVAISRLRPASFERTYRIGFWAYELPTAPPDWIRTSQLFNEIWVPSQFVADSLKGVRVPVRVMPHFIQPSEAGDGERMREQLGLPQDAFIVAASGDLRSSLVRKNVMGAIDIFEKAFPDSGPARLVIKISGAKHSPEILAAIRDRAARNPSIRLVQNLLSESEMKDFRACWDLFLSPHRSEGFGMVIAETMMLGKPVLATGWSGNMQFMHGLDPMLIDYTLKPVRDSEGVYRLPDGNLWAEPDMDDAAAKLRRFAEDPDFTRQMGQKGRERILKNNRIWEELGRRGGPWLAYLQDHSTGPATLAGAAGRAQLAGYDSSV</sequence>
<dbReference type="AlphaFoldDB" id="A0A399RRY5"/>
<reference evidence="1 2" key="1">
    <citation type="submission" date="2018-08" db="EMBL/GenBank/DDBJ databases">
        <title>Henriciella mobilis sp. nov., isolated from seawater.</title>
        <authorList>
            <person name="Cheng H."/>
            <person name="Wu Y.-H."/>
            <person name="Xu X.-W."/>
            <person name="Guo L.-L."/>
        </authorList>
    </citation>
    <scope>NUCLEOTIDE SEQUENCE [LARGE SCALE GENOMIC DNA]</scope>
    <source>
        <strain evidence="1 2">JN25</strain>
    </source>
</reference>
<gene>
    <name evidence="1" type="ORF">D1223_00100</name>
</gene>
<dbReference type="PANTHER" id="PTHR46656">
    <property type="entry name" value="PUTATIVE-RELATED"/>
    <property type="match status" value="1"/>
</dbReference>
<keyword evidence="1" id="KW-0808">Transferase</keyword>